<gene>
    <name evidence="1" type="ORF">MA16_Dca027239</name>
</gene>
<dbReference type="AlphaFoldDB" id="A0A2I0VTP1"/>
<proteinExistence type="predicted"/>
<reference evidence="1 2" key="2">
    <citation type="journal article" date="2017" name="Nature">
        <title>The Apostasia genome and the evolution of orchids.</title>
        <authorList>
            <person name="Zhang G.Q."/>
            <person name="Liu K.W."/>
            <person name="Li Z."/>
            <person name="Lohaus R."/>
            <person name="Hsiao Y.Y."/>
            <person name="Niu S.C."/>
            <person name="Wang J.Y."/>
            <person name="Lin Y.C."/>
            <person name="Xu Q."/>
            <person name="Chen L.J."/>
            <person name="Yoshida K."/>
            <person name="Fujiwara S."/>
            <person name="Wang Z.W."/>
            <person name="Zhang Y.Q."/>
            <person name="Mitsuda N."/>
            <person name="Wang M."/>
            <person name="Liu G.H."/>
            <person name="Pecoraro L."/>
            <person name="Huang H.X."/>
            <person name="Xiao X.J."/>
            <person name="Lin M."/>
            <person name="Wu X.Y."/>
            <person name="Wu W.L."/>
            <person name="Chen Y.Y."/>
            <person name="Chang S.B."/>
            <person name="Sakamoto S."/>
            <person name="Ohme-Takagi M."/>
            <person name="Yagi M."/>
            <person name="Zeng S.J."/>
            <person name="Shen C.Y."/>
            <person name="Yeh C.M."/>
            <person name="Luo Y.B."/>
            <person name="Tsai W.C."/>
            <person name="Van de Peer Y."/>
            <person name="Liu Z.J."/>
        </authorList>
    </citation>
    <scope>NUCLEOTIDE SEQUENCE [LARGE SCALE GENOMIC DNA]</scope>
    <source>
        <tissue evidence="1">The whole plant</tissue>
    </source>
</reference>
<organism evidence="1 2">
    <name type="scientific">Dendrobium catenatum</name>
    <dbReference type="NCBI Taxonomy" id="906689"/>
    <lineage>
        <taxon>Eukaryota</taxon>
        <taxon>Viridiplantae</taxon>
        <taxon>Streptophyta</taxon>
        <taxon>Embryophyta</taxon>
        <taxon>Tracheophyta</taxon>
        <taxon>Spermatophyta</taxon>
        <taxon>Magnoliopsida</taxon>
        <taxon>Liliopsida</taxon>
        <taxon>Asparagales</taxon>
        <taxon>Orchidaceae</taxon>
        <taxon>Epidendroideae</taxon>
        <taxon>Malaxideae</taxon>
        <taxon>Dendrobiinae</taxon>
        <taxon>Dendrobium</taxon>
    </lineage>
</organism>
<dbReference type="EMBL" id="KZ503245">
    <property type="protein sequence ID" value="PKU66782.1"/>
    <property type="molecule type" value="Genomic_DNA"/>
</dbReference>
<protein>
    <submittedName>
        <fullName evidence="1">Uncharacterized protein</fullName>
    </submittedName>
</protein>
<name>A0A2I0VTP1_9ASPA</name>
<dbReference type="Proteomes" id="UP000233837">
    <property type="component" value="Unassembled WGS sequence"/>
</dbReference>
<keyword evidence="2" id="KW-1185">Reference proteome</keyword>
<evidence type="ECO:0000313" key="1">
    <source>
        <dbReference type="EMBL" id="PKU66782.1"/>
    </source>
</evidence>
<evidence type="ECO:0000313" key="2">
    <source>
        <dbReference type="Proteomes" id="UP000233837"/>
    </source>
</evidence>
<accession>A0A2I0VTP1</accession>
<reference evidence="1 2" key="1">
    <citation type="journal article" date="2016" name="Sci. Rep.">
        <title>The Dendrobium catenatum Lindl. genome sequence provides insights into polysaccharide synthase, floral development and adaptive evolution.</title>
        <authorList>
            <person name="Zhang G.Q."/>
            <person name="Xu Q."/>
            <person name="Bian C."/>
            <person name="Tsai W.C."/>
            <person name="Yeh C.M."/>
            <person name="Liu K.W."/>
            <person name="Yoshida K."/>
            <person name="Zhang L.S."/>
            <person name="Chang S.B."/>
            <person name="Chen F."/>
            <person name="Shi Y."/>
            <person name="Su Y.Y."/>
            <person name="Zhang Y.Q."/>
            <person name="Chen L.J."/>
            <person name="Yin Y."/>
            <person name="Lin M."/>
            <person name="Huang H."/>
            <person name="Deng H."/>
            <person name="Wang Z.W."/>
            <person name="Zhu S.L."/>
            <person name="Zhao X."/>
            <person name="Deng C."/>
            <person name="Niu S.C."/>
            <person name="Huang J."/>
            <person name="Wang M."/>
            <person name="Liu G.H."/>
            <person name="Yang H.J."/>
            <person name="Xiao X.J."/>
            <person name="Hsiao Y.Y."/>
            <person name="Wu W.L."/>
            <person name="Chen Y.Y."/>
            <person name="Mitsuda N."/>
            <person name="Ohme-Takagi M."/>
            <person name="Luo Y.B."/>
            <person name="Van de Peer Y."/>
            <person name="Liu Z.J."/>
        </authorList>
    </citation>
    <scope>NUCLEOTIDE SEQUENCE [LARGE SCALE GENOMIC DNA]</scope>
    <source>
        <tissue evidence="1">The whole plant</tissue>
    </source>
</reference>
<sequence>MEFIFYDLLFWWCYMVTYQAIRDLIGAIVVGPHFTRIHHAREFKKHSGDLRENAGAINTAYFEGDAIRGEVFNIDFVVAADFELGDVVRSISFLVAIKRLLHVTNEVWVSKLLAWKIFMNQPLSAEMVALEMMRSRSLNA</sequence>